<comment type="subcellular location">
    <subcellularLocation>
        <location evidence="1">Nucleus</location>
    </subcellularLocation>
</comment>
<proteinExistence type="predicted"/>
<evidence type="ECO:0000256" key="1">
    <source>
        <dbReference type="ARBA" id="ARBA00004123"/>
    </source>
</evidence>
<keyword evidence="3" id="KW-1185">Reference proteome</keyword>
<name>A0AAV1M6T4_9NEOP</name>
<dbReference type="PANTHER" id="PTHR46068">
    <property type="entry name" value="PROTEIN CBG27172"/>
    <property type="match status" value="1"/>
</dbReference>
<dbReference type="GO" id="GO:0003676">
    <property type="term" value="F:nucleic acid binding"/>
    <property type="evidence" value="ECO:0007669"/>
    <property type="project" value="InterPro"/>
</dbReference>
<dbReference type="Gene3D" id="3.30.420.10">
    <property type="entry name" value="Ribonuclease H-like superfamily/Ribonuclease H"/>
    <property type="match status" value="1"/>
</dbReference>
<organism evidence="2 3">
    <name type="scientific">Parnassius mnemosyne</name>
    <name type="common">clouded apollo</name>
    <dbReference type="NCBI Taxonomy" id="213953"/>
    <lineage>
        <taxon>Eukaryota</taxon>
        <taxon>Metazoa</taxon>
        <taxon>Ecdysozoa</taxon>
        <taxon>Arthropoda</taxon>
        <taxon>Hexapoda</taxon>
        <taxon>Insecta</taxon>
        <taxon>Pterygota</taxon>
        <taxon>Neoptera</taxon>
        <taxon>Endopterygota</taxon>
        <taxon>Lepidoptera</taxon>
        <taxon>Glossata</taxon>
        <taxon>Ditrysia</taxon>
        <taxon>Papilionoidea</taxon>
        <taxon>Papilionidae</taxon>
        <taxon>Parnassiinae</taxon>
        <taxon>Parnassini</taxon>
        <taxon>Parnassius</taxon>
        <taxon>Driopa</taxon>
    </lineage>
</organism>
<dbReference type="SUPFAM" id="SSF46689">
    <property type="entry name" value="Homeodomain-like"/>
    <property type="match status" value="1"/>
</dbReference>
<evidence type="ECO:0000313" key="2">
    <source>
        <dbReference type="EMBL" id="CAK1602157.1"/>
    </source>
</evidence>
<evidence type="ECO:0008006" key="4">
    <source>
        <dbReference type="Google" id="ProtNLM"/>
    </source>
</evidence>
<dbReference type="GO" id="GO:0005634">
    <property type="term" value="C:nucleus"/>
    <property type="evidence" value="ECO:0007669"/>
    <property type="project" value="UniProtKB-SubCell"/>
</dbReference>
<comment type="caution">
    <text evidence="2">The sequence shown here is derived from an EMBL/GenBank/DDBJ whole genome shotgun (WGS) entry which is preliminary data.</text>
</comment>
<dbReference type="Proteomes" id="UP001314205">
    <property type="component" value="Unassembled WGS sequence"/>
</dbReference>
<gene>
    <name evidence="2" type="ORF">PARMNEM_LOCUS20694</name>
</gene>
<dbReference type="InterPro" id="IPR036397">
    <property type="entry name" value="RNaseH_sf"/>
</dbReference>
<evidence type="ECO:0000313" key="3">
    <source>
        <dbReference type="Proteomes" id="UP001314205"/>
    </source>
</evidence>
<sequence>MVATKKFIEFEFRIVHENKTVYFLEFYSFLNMEWTLKEDRVAVIALHRCGYAPIQILDILKNWNITKRFVYRTIKRYNEDSSVDDKSRSGRPQSVRTPAVIKAVKARILRNPKRKQKLLALQMGLSTTVKRVLNEDLGLRAYRRKTGHRLNARLMDLRLKRCRALLKRYAGKKYREIIFSDEKIFTVEESYNKQNDKVYAHSSEEASNRIPHVQRGHFPSSLMVWLGVSYWGLTEVHFCEKSVKTNAFVYQIQS</sequence>
<dbReference type="Pfam" id="PF13551">
    <property type="entry name" value="HTH_29"/>
    <property type="match status" value="1"/>
</dbReference>
<dbReference type="AlphaFoldDB" id="A0AAV1M6T4"/>
<dbReference type="PANTHER" id="PTHR46068:SF1">
    <property type="entry name" value="TRANSPOSASE IS30-LIKE HTH DOMAIN-CONTAINING PROTEIN"/>
    <property type="match status" value="1"/>
</dbReference>
<protein>
    <recommendedName>
        <fullName evidence="4">Transposase</fullName>
    </recommendedName>
</protein>
<reference evidence="2 3" key="1">
    <citation type="submission" date="2023-11" db="EMBL/GenBank/DDBJ databases">
        <authorList>
            <person name="Hedman E."/>
            <person name="Englund M."/>
            <person name="Stromberg M."/>
            <person name="Nyberg Akerstrom W."/>
            <person name="Nylinder S."/>
            <person name="Jareborg N."/>
            <person name="Kallberg Y."/>
            <person name="Kronander E."/>
        </authorList>
    </citation>
    <scope>NUCLEOTIDE SEQUENCE [LARGE SCALE GENOMIC DNA]</scope>
</reference>
<accession>A0AAV1M6T4</accession>
<dbReference type="EMBL" id="CAVLGL010000137">
    <property type="protein sequence ID" value="CAK1602157.1"/>
    <property type="molecule type" value="Genomic_DNA"/>
</dbReference>
<dbReference type="InterPro" id="IPR009057">
    <property type="entry name" value="Homeodomain-like_sf"/>
</dbReference>